<dbReference type="PANTHER" id="PTHR10655:SF17">
    <property type="entry name" value="LYSOPHOSPHOLIPASE-LIKE PROTEIN 1"/>
    <property type="match status" value="1"/>
</dbReference>
<comment type="caution">
    <text evidence="4">The sequence shown here is derived from an EMBL/GenBank/DDBJ whole genome shotgun (WGS) entry which is preliminary data.</text>
</comment>
<evidence type="ECO:0000313" key="5">
    <source>
        <dbReference type="Proteomes" id="UP000295382"/>
    </source>
</evidence>
<evidence type="ECO:0000313" key="4">
    <source>
        <dbReference type="EMBL" id="TCS34016.1"/>
    </source>
</evidence>
<keyword evidence="5" id="KW-1185">Reference proteome</keyword>
<feature type="domain" description="Phospholipase/carboxylesterase/thioesterase" evidence="3">
    <location>
        <begin position="18"/>
        <end position="221"/>
    </location>
</feature>
<dbReference type="InterPro" id="IPR003140">
    <property type="entry name" value="PLipase/COase/thioEstase"/>
</dbReference>
<dbReference type="EMBL" id="SLZQ01000014">
    <property type="protein sequence ID" value="TCS34016.1"/>
    <property type="molecule type" value="Genomic_DNA"/>
</dbReference>
<organism evidence="4 5">
    <name type="scientific">Paucimonas lemoignei</name>
    <name type="common">Pseudomonas lemoignei</name>
    <dbReference type="NCBI Taxonomy" id="29443"/>
    <lineage>
        <taxon>Bacteria</taxon>
        <taxon>Pseudomonadati</taxon>
        <taxon>Pseudomonadota</taxon>
        <taxon>Betaproteobacteria</taxon>
        <taxon>Burkholderiales</taxon>
        <taxon>Burkholderiaceae</taxon>
        <taxon>Paucimonas</taxon>
    </lineage>
</organism>
<dbReference type="OrthoDB" id="9801763at2"/>
<reference evidence="4 5" key="1">
    <citation type="submission" date="2019-03" db="EMBL/GenBank/DDBJ databases">
        <title>Genomic Encyclopedia of Type Strains, Phase IV (KMG-IV): sequencing the most valuable type-strain genomes for metagenomic binning, comparative biology and taxonomic classification.</title>
        <authorList>
            <person name="Goeker M."/>
        </authorList>
    </citation>
    <scope>NUCLEOTIDE SEQUENCE [LARGE SCALE GENOMIC DNA]</scope>
    <source>
        <strain evidence="4 5">DSM 7445</strain>
    </source>
</reference>
<accession>A0A4R3HQ04</accession>
<proteinExistence type="inferred from homology"/>
<dbReference type="GO" id="GO:0016787">
    <property type="term" value="F:hydrolase activity"/>
    <property type="evidence" value="ECO:0007669"/>
    <property type="project" value="UniProtKB-KW"/>
</dbReference>
<keyword evidence="2" id="KW-0378">Hydrolase</keyword>
<evidence type="ECO:0000256" key="1">
    <source>
        <dbReference type="ARBA" id="ARBA00006499"/>
    </source>
</evidence>
<dbReference type="Pfam" id="PF02230">
    <property type="entry name" value="Abhydrolase_2"/>
    <property type="match status" value="1"/>
</dbReference>
<name>A0A4R3HQ04_PAULE</name>
<dbReference type="Proteomes" id="UP000295382">
    <property type="component" value="Unassembled WGS sequence"/>
</dbReference>
<dbReference type="Gene3D" id="3.40.50.1820">
    <property type="entry name" value="alpha/beta hydrolase"/>
    <property type="match status" value="1"/>
</dbReference>
<dbReference type="AlphaFoldDB" id="A0A4R3HQ04"/>
<comment type="similarity">
    <text evidence="1">Belongs to the AB hydrolase superfamily. AB hydrolase 2 family.</text>
</comment>
<evidence type="ECO:0000259" key="3">
    <source>
        <dbReference type="Pfam" id="PF02230"/>
    </source>
</evidence>
<protein>
    <submittedName>
        <fullName evidence="4">Phospholipase/carboxylesterase</fullName>
    </submittedName>
</protein>
<dbReference type="SUPFAM" id="SSF53474">
    <property type="entry name" value="alpha/beta-Hydrolases"/>
    <property type="match status" value="1"/>
</dbReference>
<dbReference type="RefSeq" id="WP_132260004.1">
    <property type="nucleotide sequence ID" value="NZ_SLZQ01000014.1"/>
</dbReference>
<sequence>MSDALLETIQIDTAPDPTVSIIWMHGLGADGSDFVPIVRELDLSGCPAIRFVFPHAPMMPVTMNGGYIMRSWYDILLGEDLTRREDEAGLRHSQQSIEQLIAREKARGIPSNRILLAGFSQGCAMTLQTGLRHPEPLGGLLCLSGYLTLADKVAAERHAANQATPIFMAHGLGDPVIPIQRARDSKAILQELGYEVEWHEYPMQHSVCMEEVEDIGAWLKRVLA</sequence>
<gene>
    <name evidence="4" type="ORF">EDC30_11445</name>
</gene>
<dbReference type="InterPro" id="IPR050565">
    <property type="entry name" value="LYPA1-2/EST-like"/>
</dbReference>
<evidence type="ECO:0000256" key="2">
    <source>
        <dbReference type="ARBA" id="ARBA00022801"/>
    </source>
</evidence>
<dbReference type="PANTHER" id="PTHR10655">
    <property type="entry name" value="LYSOPHOSPHOLIPASE-RELATED"/>
    <property type="match status" value="1"/>
</dbReference>
<dbReference type="InterPro" id="IPR029058">
    <property type="entry name" value="AB_hydrolase_fold"/>
</dbReference>